<reference evidence="1" key="1">
    <citation type="submission" date="2019-12" db="EMBL/GenBank/DDBJ databases">
        <title>Genome sequencing and annotation of Brassica cretica.</title>
        <authorList>
            <person name="Studholme D.J."/>
            <person name="Sarris P.F."/>
        </authorList>
    </citation>
    <scope>NUCLEOTIDE SEQUENCE</scope>
    <source>
        <strain evidence="1">PFS-102/07</strain>
        <tissue evidence="1">Leaf</tissue>
    </source>
</reference>
<proteinExistence type="predicted"/>
<name>A0A8S9GWP4_BRACR</name>
<organism evidence="1">
    <name type="scientific">Brassica cretica</name>
    <name type="common">Mustard</name>
    <dbReference type="NCBI Taxonomy" id="69181"/>
    <lineage>
        <taxon>Eukaryota</taxon>
        <taxon>Viridiplantae</taxon>
        <taxon>Streptophyta</taxon>
        <taxon>Embryophyta</taxon>
        <taxon>Tracheophyta</taxon>
        <taxon>Spermatophyta</taxon>
        <taxon>Magnoliopsida</taxon>
        <taxon>eudicotyledons</taxon>
        <taxon>Gunneridae</taxon>
        <taxon>Pentapetalae</taxon>
        <taxon>rosids</taxon>
        <taxon>malvids</taxon>
        <taxon>Brassicales</taxon>
        <taxon>Brassicaceae</taxon>
        <taxon>Brassiceae</taxon>
        <taxon>Brassica</taxon>
    </lineage>
</organism>
<accession>A0A8S9GWP4</accession>
<comment type="caution">
    <text evidence="1">The sequence shown here is derived from an EMBL/GenBank/DDBJ whole genome shotgun (WGS) entry which is preliminary data.</text>
</comment>
<evidence type="ECO:0000313" key="1">
    <source>
        <dbReference type="EMBL" id="KAF2548558.1"/>
    </source>
</evidence>
<dbReference type="EMBL" id="QGKY02001925">
    <property type="protein sequence ID" value="KAF2548558.1"/>
    <property type="molecule type" value="Genomic_DNA"/>
</dbReference>
<protein>
    <submittedName>
        <fullName evidence="1">Uncharacterized protein</fullName>
    </submittedName>
</protein>
<dbReference type="AlphaFoldDB" id="A0A8S9GWP4"/>
<gene>
    <name evidence="1" type="ORF">F2Q70_00022758</name>
</gene>
<sequence length="162" mass="18736">MNALQQAIDMIQRQLDFQAEPLPSIDRRTHPSIDSDYTRLRSKLVAEKDLQDKLDEITFPQDLLKGDVYQELKDISESTHAIIGLQQRNIGNLQHRMNASEVARERLKNQWTREDEAIKSFIGTWEIALKSRRECVDSCLIDVLEKLGRCVETDHNARSFAT</sequence>